<keyword evidence="1" id="KW-0238">DNA-binding</keyword>
<evidence type="ECO:0000256" key="2">
    <source>
        <dbReference type="ARBA" id="ARBA00023172"/>
    </source>
</evidence>
<comment type="caution">
    <text evidence="4">The sequence shown here is derived from an EMBL/GenBank/DDBJ whole genome shotgun (WGS) entry which is preliminary data.</text>
</comment>
<feature type="domain" description="Resolvase/invertase-type recombinase catalytic" evidence="3">
    <location>
        <begin position="7"/>
        <end position="155"/>
    </location>
</feature>
<accession>A0ABP0KKC3</accession>
<protein>
    <submittedName>
        <fullName evidence="4">Resolvase/invertase-type recombinase catalytic domain-containing protein</fullName>
    </submittedName>
</protein>
<name>A0ABP0KKC3_9DINO</name>
<proteinExistence type="predicted"/>
<dbReference type="SMART" id="SM00857">
    <property type="entry name" value="Resolvase"/>
    <property type="match status" value="1"/>
</dbReference>
<dbReference type="Proteomes" id="UP001642464">
    <property type="component" value="Unassembled WGS sequence"/>
</dbReference>
<evidence type="ECO:0000259" key="3">
    <source>
        <dbReference type="SMART" id="SM00857"/>
    </source>
</evidence>
<evidence type="ECO:0000256" key="1">
    <source>
        <dbReference type="ARBA" id="ARBA00023125"/>
    </source>
</evidence>
<gene>
    <name evidence="4" type="ORF">SCF082_LOCUS17839</name>
</gene>
<dbReference type="InterPro" id="IPR006119">
    <property type="entry name" value="Resolv_N"/>
</dbReference>
<dbReference type="InterPro" id="IPR036162">
    <property type="entry name" value="Resolvase-like_N_sf"/>
</dbReference>
<dbReference type="InterPro" id="IPR050639">
    <property type="entry name" value="SSR_resolvase"/>
</dbReference>
<keyword evidence="2" id="KW-0233">DNA recombination</keyword>
<dbReference type="Gene3D" id="3.40.50.1390">
    <property type="entry name" value="Resolvase, N-terminal catalytic domain"/>
    <property type="match status" value="1"/>
</dbReference>
<evidence type="ECO:0000313" key="4">
    <source>
        <dbReference type="EMBL" id="CAK9027266.1"/>
    </source>
</evidence>
<evidence type="ECO:0000313" key="5">
    <source>
        <dbReference type="Proteomes" id="UP001642464"/>
    </source>
</evidence>
<dbReference type="PANTHER" id="PTHR30461">
    <property type="entry name" value="DNA-INVERTASE FROM LAMBDOID PROPHAGE"/>
    <property type="match status" value="1"/>
</dbReference>
<sequence length="232" mass="25752">MAKKKHVAVYARTSTKTNAQTDSAPRQWRVASAALFNAGIPKKNIKKVKEVISGSVPVCQRVKFLKLLDSATDIYVESARAISRRASHGEEIYNIAKDKGVSIICSDFPKLFALQPSPIESFMRKLVLAMQELDRDVLVERMQAGLAAKKKTAKARTQSGTPKVNGRKSTLELLKPSSSKVKQMISLSKKRAKGHFGWRSLATQFDRILKIKGGKKLSVETVRRMAKELGSR</sequence>
<organism evidence="4 5">
    <name type="scientific">Durusdinium trenchii</name>
    <dbReference type="NCBI Taxonomy" id="1381693"/>
    <lineage>
        <taxon>Eukaryota</taxon>
        <taxon>Sar</taxon>
        <taxon>Alveolata</taxon>
        <taxon>Dinophyceae</taxon>
        <taxon>Suessiales</taxon>
        <taxon>Symbiodiniaceae</taxon>
        <taxon>Durusdinium</taxon>
    </lineage>
</organism>
<dbReference type="Pfam" id="PF00239">
    <property type="entry name" value="Resolvase"/>
    <property type="match status" value="1"/>
</dbReference>
<dbReference type="PANTHER" id="PTHR30461:SF2">
    <property type="entry name" value="SERINE RECOMBINASE PINE-RELATED"/>
    <property type="match status" value="1"/>
</dbReference>
<reference evidence="4 5" key="1">
    <citation type="submission" date="2024-02" db="EMBL/GenBank/DDBJ databases">
        <authorList>
            <person name="Chen Y."/>
            <person name="Shah S."/>
            <person name="Dougan E. K."/>
            <person name="Thang M."/>
            <person name="Chan C."/>
        </authorList>
    </citation>
    <scope>NUCLEOTIDE SEQUENCE [LARGE SCALE GENOMIC DNA]</scope>
</reference>
<dbReference type="EMBL" id="CAXAMM010011873">
    <property type="protein sequence ID" value="CAK9027266.1"/>
    <property type="molecule type" value="Genomic_DNA"/>
</dbReference>
<keyword evidence="5" id="KW-1185">Reference proteome</keyword>
<dbReference type="SUPFAM" id="SSF53041">
    <property type="entry name" value="Resolvase-like"/>
    <property type="match status" value="1"/>
</dbReference>